<dbReference type="AlphaFoldDB" id="A0A9X3WL21"/>
<evidence type="ECO:0000256" key="1">
    <source>
        <dbReference type="ARBA" id="ARBA00001941"/>
    </source>
</evidence>
<dbReference type="GO" id="GO:0004177">
    <property type="term" value="F:aminopeptidase activity"/>
    <property type="evidence" value="ECO:0007669"/>
    <property type="project" value="UniProtKB-KW"/>
</dbReference>
<evidence type="ECO:0000256" key="7">
    <source>
        <dbReference type="ARBA" id="ARBA00022723"/>
    </source>
</evidence>
<dbReference type="PANTHER" id="PTHR34448">
    <property type="entry name" value="AMINOPEPTIDASE"/>
    <property type="match status" value="1"/>
</dbReference>
<comment type="cofactor">
    <cofactor evidence="3">
        <name>Zn(2+)</name>
        <dbReference type="ChEBI" id="CHEBI:29105"/>
    </cofactor>
</comment>
<dbReference type="Gene3D" id="3.40.1830.10">
    <property type="entry name" value="Thermophilic metalloprotease (M29)"/>
    <property type="match status" value="1"/>
</dbReference>
<comment type="caution">
    <text evidence="10">The sequence shown here is derived from an EMBL/GenBank/DDBJ whole genome shotgun (WGS) entry which is preliminary data.</text>
</comment>
<dbReference type="InterPro" id="IPR000787">
    <property type="entry name" value="Peptidase_M29"/>
</dbReference>
<keyword evidence="6" id="KW-0645">Protease</keyword>
<dbReference type="RefSeq" id="WP_259865916.1">
    <property type="nucleotide sequence ID" value="NZ_JAMQJZ010000013.1"/>
</dbReference>
<comment type="cofactor">
    <cofactor evidence="1">
        <name>Co(2+)</name>
        <dbReference type="ChEBI" id="CHEBI:48828"/>
    </cofactor>
</comment>
<evidence type="ECO:0000313" key="11">
    <source>
        <dbReference type="Proteomes" id="UP001145072"/>
    </source>
</evidence>
<evidence type="ECO:0000256" key="9">
    <source>
        <dbReference type="ARBA" id="ARBA00023049"/>
    </source>
</evidence>
<comment type="similarity">
    <text evidence="4">Belongs to the peptidase M29 family.</text>
</comment>
<dbReference type="EMBL" id="JAMQJZ010000013">
    <property type="protein sequence ID" value="MDC3421670.1"/>
    <property type="molecule type" value="Genomic_DNA"/>
</dbReference>
<accession>A0A9X3WL21</accession>
<dbReference type="Pfam" id="PF02073">
    <property type="entry name" value="Peptidase_M29"/>
    <property type="match status" value="1"/>
</dbReference>
<keyword evidence="9" id="KW-0482">Metalloprotease</keyword>
<dbReference type="Proteomes" id="UP001145072">
    <property type="component" value="Unassembled WGS sequence"/>
</dbReference>
<organism evidence="10 11">
    <name type="scientific">Aquibacillus koreensis</name>
    <dbReference type="NCBI Taxonomy" id="279446"/>
    <lineage>
        <taxon>Bacteria</taxon>
        <taxon>Bacillati</taxon>
        <taxon>Bacillota</taxon>
        <taxon>Bacilli</taxon>
        <taxon>Bacillales</taxon>
        <taxon>Bacillaceae</taxon>
        <taxon>Aquibacillus</taxon>
    </lineage>
</organism>
<gene>
    <name evidence="10" type="ORF">NC661_14955</name>
</gene>
<sequence>MKDPRLADLADLLLKHSLKIKPGEKVLISGNTNTKPLIKELIEKAYTYEALPFAELFDDEVRRLMITESKEEQYELMNKWNMAKYQDLDAFIQIIGEENDAEFGDVPAEKWQISGRLLKPSNDFLVDNKKWVLLNYPTQGAAQKATMSYDQYYDYLIEVCTVDYNKMEEAQRPLKDLMDRTDQVRITAEGTDLTFSIKDIPAVMCYGELNIPDGEVYTAPVKDSVNGTITYNTPCPYQGITFHNVSLTFENGKIVKATADKTEELNKILDTDEGARYIGEFALGLNPKITEPMGDILFDEKITGSLHFTPGAAYDDAQNGNDSAVHWDMVLIQRPEYGGGEIYFDDVLIRKDGQFVLEELKGLNPENLS</sequence>
<proteinExistence type="inferred from homology"/>
<evidence type="ECO:0000256" key="8">
    <source>
        <dbReference type="ARBA" id="ARBA00022801"/>
    </source>
</evidence>
<protein>
    <submittedName>
        <fullName evidence="10">Aminopeptidase</fullName>
    </submittedName>
</protein>
<keyword evidence="5 10" id="KW-0031">Aminopeptidase</keyword>
<keyword evidence="8" id="KW-0378">Hydrolase</keyword>
<evidence type="ECO:0000256" key="2">
    <source>
        <dbReference type="ARBA" id="ARBA00001946"/>
    </source>
</evidence>
<dbReference type="GO" id="GO:0006508">
    <property type="term" value="P:proteolysis"/>
    <property type="evidence" value="ECO:0007669"/>
    <property type="project" value="UniProtKB-KW"/>
</dbReference>
<dbReference type="GO" id="GO:0008237">
    <property type="term" value="F:metallopeptidase activity"/>
    <property type="evidence" value="ECO:0007669"/>
    <property type="project" value="UniProtKB-KW"/>
</dbReference>
<evidence type="ECO:0000256" key="4">
    <source>
        <dbReference type="ARBA" id="ARBA00008236"/>
    </source>
</evidence>
<keyword evidence="11" id="KW-1185">Reference proteome</keyword>
<dbReference type="InterPro" id="IPR052170">
    <property type="entry name" value="M29_Exopeptidase"/>
</dbReference>
<evidence type="ECO:0000256" key="6">
    <source>
        <dbReference type="ARBA" id="ARBA00022670"/>
    </source>
</evidence>
<name>A0A9X3WL21_9BACI</name>
<comment type="cofactor">
    <cofactor evidence="2">
        <name>Mg(2+)</name>
        <dbReference type="ChEBI" id="CHEBI:18420"/>
    </cofactor>
</comment>
<evidence type="ECO:0000256" key="3">
    <source>
        <dbReference type="ARBA" id="ARBA00001947"/>
    </source>
</evidence>
<reference evidence="10" key="1">
    <citation type="submission" date="2022-06" db="EMBL/GenBank/DDBJ databases">
        <title>Aquibacillus sp. a new bacterium isolated from soil saline samples.</title>
        <authorList>
            <person name="Galisteo C."/>
            <person name="De La Haba R."/>
            <person name="Sanchez-Porro C."/>
            <person name="Ventosa A."/>
        </authorList>
    </citation>
    <scope>NUCLEOTIDE SEQUENCE</scope>
    <source>
        <strain evidence="10">JCM 12387</strain>
    </source>
</reference>
<dbReference type="PANTHER" id="PTHR34448:SF1">
    <property type="entry name" value="BLL6088 PROTEIN"/>
    <property type="match status" value="1"/>
</dbReference>
<dbReference type="InterPro" id="IPR035097">
    <property type="entry name" value="M29_N-terminal"/>
</dbReference>
<dbReference type="SUPFAM" id="SSF144052">
    <property type="entry name" value="Thermophilic metalloprotease-like"/>
    <property type="match status" value="1"/>
</dbReference>
<dbReference type="GO" id="GO:0046872">
    <property type="term" value="F:metal ion binding"/>
    <property type="evidence" value="ECO:0007669"/>
    <property type="project" value="UniProtKB-KW"/>
</dbReference>
<evidence type="ECO:0000256" key="5">
    <source>
        <dbReference type="ARBA" id="ARBA00022438"/>
    </source>
</evidence>
<evidence type="ECO:0000313" key="10">
    <source>
        <dbReference type="EMBL" id="MDC3421670.1"/>
    </source>
</evidence>
<keyword evidence="7" id="KW-0479">Metal-binding</keyword>